<accession>A0ABS1GBY0</accession>
<feature type="transmembrane region" description="Helical" evidence="1">
    <location>
        <begin position="12"/>
        <end position="31"/>
    </location>
</feature>
<comment type="caution">
    <text evidence="2">The sequence shown here is derived from an EMBL/GenBank/DDBJ whole genome shotgun (WGS) entry which is preliminary data.</text>
</comment>
<dbReference type="Proteomes" id="UP000760407">
    <property type="component" value="Unassembled WGS sequence"/>
</dbReference>
<keyword evidence="1" id="KW-0472">Membrane</keyword>
<sequence>MQRLEINKSRKYRAIVYSCLIFLTSFVVGAYYYNQNIIFYLGGFLILLSIFFESRPNRQVIEAILLPNESDNESLIFIINSNESDFWDIRKYIIINAWIYIYAVQQGSNKKIKIWLHKSNFKNKNDIRDLAKYISFTEK</sequence>
<feature type="transmembrane region" description="Helical" evidence="1">
    <location>
        <begin position="37"/>
        <end position="54"/>
    </location>
</feature>
<dbReference type="EMBL" id="JACTSG010000003">
    <property type="protein sequence ID" value="MBK2302330.1"/>
    <property type="molecule type" value="Genomic_DNA"/>
</dbReference>
<name>A0ABS1GBY0_9GAMM</name>
<organism evidence="2 3">
    <name type="scientific">Francisella philomiragia</name>
    <dbReference type="NCBI Taxonomy" id="28110"/>
    <lineage>
        <taxon>Bacteria</taxon>
        <taxon>Pseudomonadati</taxon>
        <taxon>Pseudomonadota</taxon>
        <taxon>Gammaproteobacteria</taxon>
        <taxon>Thiotrichales</taxon>
        <taxon>Francisellaceae</taxon>
        <taxon>Francisella</taxon>
    </lineage>
</organism>
<dbReference type="RefSeq" id="WP_200149405.1">
    <property type="nucleotide sequence ID" value="NZ_JACTSG010000003.1"/>
</dbReference>
<proteinExistence type="predicted"/>
<keyword evidence="1" id="KW-0812">Transmembrane</keyword>
<keyword evidence="3" id="KW-1185">Reference proteome</keyword>
<evidence type="ECO:0000313" key="2">
    <source>
        <dbReference type="EMBL" id="MBK2302330.1"/>
    </source>
</evidence>
<evidence type="ECO:0000256" key="1">
    <source>
        <dbReference type="SAM" id="Phobius"/>
    </source>
</evidence>
<evidence type="ECO:0008006" key="4">
    <source>
        <dbReference type="Google" id="ProtNLM"/>
    </source>
</evidence>
<protein>
    <recommendedName>
        <fullName evidence="4">YcxB-like family protein</fullName>
    </recommendedName>
</protein>
<gene>
    <name evidence="2" type="ORF">IBE52_05340</name>
</gene>
<keyword evidence="1" id="KW-1133">Transmembrane helix</keyword>
<evidence type="ECO:0000313" key="3">
    <source>
        <dbReference type="Proteomes" id="UP000760407"/>
    </source>
</evidence>
<reference evidence="2 3" key="1">
    <citation type="submission" date="2020-08" db="EMBL/GenBank/DDBJ databases">
        <title>Comparative genomics of Francisella species.</title>
        <authorList>
            <person name="Sahl J."/>
            <person name="Sjodin A."/>
            <person name="Wagner D."/>
            <person name="Forsman M."/>
        </authorList>
    </citation>
    <scope>NUCLEOTIDE SEQUENCE [LARGE SCALE GENOMIC DNA]</scope>
    <source>
        <strain evidence="2 3">F1093</strain>
    </source>
</reference>